<reference evidence="1" key="1">
    <citation type="journal article" date="2015" name="Nature">
        <title>Complex archaea that bridge the gap between prokaryotes and eukaryotes.</title>
        <authorList>
            <person name="Spang A."/>
            <person name="Saw J.H."/>
            <person name="Jorgensen S.L."/>
            <person name="Zaremba-Niedzwiedzka K."/>
            <person name="Martijn J."/>
            <person name="Lind A.E."/>
            <person name="van Eijk R."/>
            <person name="Schleper C."/>
            <person name="Guy L."/>
            <person name="Ettema T.J."/>
        </authorList>
    </citation>
    <scope>NUCLEOTIDE SEQUENCE</scope>
</reference>
<evidence type="ECO:0000313" key="1">
    <source>
        <dbReference type="EMBL" id="KKL91495.1"/>
    </source>
</evidence>
<gene>
    <name evidence="1" type="ORF">LCGC14_1894140</name>
</gene>
<evidence type="ECO:0008006" key="2">
    <source>
        <dbReference type="Google" id="ProtNLM"/>
    </source>
</evidence>
<protein>
    <recommendedName>
        <fullName evidence="2">DUF5678 domain-containing protein</fullName>
    </recommendedName>
</protein>
<accession>A0A0F9ICE9</accession>
<sequence length="71" mass="8181">MEDTQWLREQARNLRYKGFFISAQASNGVQFADARESLNEAREVAKGLALDKKPSYTEIEIWNNDCSEQIV</sequence>
<name>A0A0F9ICE9_9ZZZZ</name>
<comment type="caution">
    <text evidence="1">The sequence shown here is derived from an EMBL/GenBank/DDBJ whole genome shotgun (WGS) entry which is preliminary data.</text>
</comment>
<dbReference type="AlphaFoldDB" id="A0A0F9ICE9"/>
<proteinExistence type="predicted"/>
<organism evidence="1">
    <name type="scientific">marine sediment metagenome</name>
    <dbReference type="NCBI Taxonomy" id="412755"/>
    <lineage>
        <taxon>unclassified sequences</taxon>
        <taxon>metagenomes</taxon>
        <taxon>ecological metagenomes</taxon>
    </lineage>
</organism>
<dbReference type="EMBL" id="LAZR01019715">
    <property type="protein sequence ID" value="KKL91495.1"/>
    <property type="molecule type" value="Genomic_DNA"/>
</dbReference>